<dbReference type="Gene3D" id="1.20.5.420">
    <property type="entry name" value="Immunoglobulin FC, subunit C"/>
    <property type="match status" value="1"/>
</dbReference>
<dbReference type="Gene3D" id="1.20.58.190">
    <property type="entry name" value="Translin, domain 1"/>
    <property type="match status" value="1"/>
</dbReference>
<keyword evidence="7" id="KW-0694">RNA-binding</keyword>
<dbReference type="SUPFAM" id="SSF74784">
    <property type="entry name" value="Translin"/>
    <property type="match status" value="1"/>
</dbReference>
<dbReference type="GO" id="GO:0043565">
    <property type="term" value="F:sequence-specific DNA binding"/>
    <property type="evidence" value="ECO:0007669"/>
    <property type="project" value="InterPro"/>
</dbReference>
<keyword evidence="14" id="KW-1185">Reference proteome</keyword>
<dbReference type="Proteomes" id="UP001195483">
    <property type="component" value="Unassembled WGS sequence"/>
</dbReference>
<dbReference type="CDD" id="cd14819">
    <property type="entry name" value="Translin"/>
    <property type="match status" value="1"/>
</dbReference>
<dbReference type="GO" id="GO:0003697">
    <property type="term" value="F:single-stranded DNA binding"/>
    <property type="evidence" value="ECO:0007669"/>
    <property type="project" value="InterPro"/>
</dbReference>
<dbReference type="Pfam" id="PF01997">
    <property type="entry name" value="Translin"/>
    <property type="match status" value="1"/>
</dbReference>
<evidence type="ECO:0000256" key="8">
    <source>
        <dbReference type="ARBA" id="ARBA00023125"/>
    </source>
</evidence>
<keyword evidence="8" id="KW-0238">DNA-binding</keyword>
<organism evidence="13 14">
    <name type="scientific">Potamilus streckersoni</name>
    <dbReference type="NCBI Taxonomy" id="2493646"/>
    <lineage>
        <taxon>Eukaryota</taxon>
        <taxon>Metazoa</taxon>
        <taxon>Spiralia</taxon>
        <taxon>Lophotrochozoa</taxon>
        <taxon>Mollusca</taxon>
        <taxon>Bivalvia</taxon>
        <taxon>Autobranchia</taxon>
        <taxon>Heteroconchia</taxon>
        <taxon>Palaeoheterodonta</taxon>
        <taxon>Unionida</taxon>
        <taxon>Unionoidea</taxon>
        <taxon>Unionidae</taxon>
        <taxon>Ambleminae</taxon>
        <taxon>Lampsilini</taxon>
        <taxon>Potamilus</taxon>
    </lineage>
</organism>
<evidence type="ECO:0000313" key="13">
    <source>
        <dbReference type="EMBL" id="KAK3595085.1"/>
    </source>
</evidence>
<evidence type="ECO:0000256" key="6">
    <source>
        <dbReference type="ARBA" id="ARBA00022490"/>
    </source>
</evidence>
<evidence type="ECO:0000256" key="3">
    <source>
        <dbReference type="ARBA" id="ARBA00005902"/>
    </source>
</evidence>
<dbReference type="InterPro" id="IPR002848">
    <property type="entry name" value="Translin_fam"/>
</dbReference>
<comment type="caution">
    <text evidence="13">The sequence shown here is derived from an EMBL/GenBank/DDBJ whole genome shotgun (WGS) entry which is preliminary data.</text>
</comment>
<evidence type="ECO:0000256" key="9">
    <source>
        <dbReference type="ARBA" id="ARBA00023242"/>
    </source>
</evidence>
<sequence length="193" mass="22249">MATEGVKEIFQDFQVYLENEQKLREDIRQAVLNIEQSAREIMTLLLSVHQQDGIKQTPSICETVSLMFHIIQEKMRSLAELVPANQYYRFNDIWRFVIQRLVFLAAFLTYLQSETLVSRNTVATLIGVKVNREDGFHLDLDDYLQGLLQLASELCFFSGISKCSSKITVLEIRDLNCTEILNKIGMDYCDPAK</sequence>
<keyword evidence="9" id="KW-0539">Nucleus</keyword>
<reference evidence="13" key="2">
    <citation type="journal article" date="2021" name="Genome Biol. Evol.">
        <title>Developing a high-quality reference genome for a parasitic bivalve with doubly uniparental inheritance (Bivalvia: Unionida).</title>
        <authorList>
            <person name="Smith C.H."/>
        </authorList>
    </citation>
    <scope>NUCLEOTIDE SEQUENCE</scope>
    <source>
        <strain evidence="13">CHS0354</strain>
        <tissue evidence="13">Mantle</tissue>
    </source>
</reference>
<dbReference type="GO" id="GO:0005634">
    <property type="term" value="C:nucleus"/>
    <property type="evidence" value="ECO:0007669"/>
    <property type="project" value="UniProtKB-SubCell"/>
</dbReference>
<dbReference type="InterPro" id="IPR016068">
    <property type="entry name" value="Translin_N"/>
</dbReference>
<evidence type="ECO:0000256" key="5">
    <source>
        <dbReference type="ARBA" id="ARBA00022196"/>
    </source>
</evidence>
<evidence type="ECO:0000256" key="12">
    <source>
        <dbReference type="ARBA" id="ARBA00030513"/>
    </source>
</evidence>
<dbReference type="GO" id="GO:0005737">
    <property type="term" value="C:cytoplasm"/>
    <property type="evidence" value="ECO:0007669"/>
    <property type="project" value="UniProtKB-SubCell"/>
</dbReference>
<evidence type="ECO:0000313" key="14">
    <source>
        <dbReference type="Proteomes" id="UP001195483"/>
    </source>
</evidence>
<dbReference type="AlphaFoldDB" id="A0AAE0SNB0"/>
<comment type="similarity">
    <text evidence="3">Belongs to the translin family.</text>
</comment>
<evidence type="ECO:0000256" key="10">
    <source>
        <dbReference type="ARBA" id="ARBA00025374"/>
    </source>
</evidence>
<proteinExistence type="inferred from homology"/>
<comment type="function">
    <text evidence="10">DNA-binding protein that specifically recognizes consensus sequences at the breakpoint junctions in chromosomal translocations, mostly involving immunoglobulin (Ig)/T-cell receptor gene segments. Seems to recognize single-stranded DNA ends generated by staggered breaks occurring at recombination hot spots.</text>
</comment>
<dbReference type="PANTHER" id="PTHR10741">
    <property type="entry name" value="TRANSLIN AND TRANSLIN ASSOCIATED PROTEIN X"/>
    <property type="match status" value="1"/>
</dbReference>
<dbReference type="InterPro" id="IPR033956">
    <property type="entry name" value="Translin"/>
</dbReference>
<keyword evidence="6" id="KW-0963">Cytoplasm</keyword>
<comment type="function">
    <text evidence="11">Exhibits both single-stranded and double-stranded endoribonuclease activity. May act as an activator of RNA-induced silencing complex (RISC) by facilitating endonucleolytic cleavage of the siRNA passenger strand.</text>
</comment>
<accession>A0AAE0SNB0</accession>
<dbReference type="GO" id="GO:0003723">
    <property type="term" value="F:RNA binding"/>
    <property type="evidence" value="ECO:0007669"/>
    <property type="project" value="UniProtKB-KW"/>
</dbReference>
<comment type="subcellular location">
    <subcellularLocation>
        <location evidence="2">Cytoplasm</location>
    </subcellularLocation>
    <subcellularLocation>
        <location evidence="1">Nucleus</location>
    </subcellularLocation>
</comment>
<dbReference type="InterPro" id="IPR036081">
    <property type="entry name" value="Translin_sf"/>
</dbReference>
<dbReference type="EMBL" id="JAEAOA010002366">
    <property type="protein sequence ID" value="KAK3595085.1"/>
    <property type="molecule type" value="Genomic_DNA"/>
</dbReference>
<comment type="subunit">
    <text evidence="4">Ring-shaped heterooctamer of six TSN and two TSNAX subunits, DNA/RNA binding occurs inside the ring.</text>
</comment>
<dbReference type="FunFam" id="1.20.58.190:FF:000001">
    <property type="entry name" value="Translin"/>
    <property type="match status" value="1"/>
</dbReference>
<evidence type="ECO:0000256" key="7">
    <source>
        <dbReference type="ARBA" id="ARBA00022884"/>
    </source>
</evidence>
<reference evidence="13" key="1">
    <citation type="journal article" date="2021" name="Genome Biol. Evol.">
        <title>A High-Quality Reference Genome for a Parasitic Bivalve with Doubly Uniparental Inheritance (Bivalvia: Unionida).</title>
        <authorList>
            <person name="Smith C.H."/>
        </authorList>
    </citation>
    <scope>NUCLEOTIDE SEQUENCE</scope>
    <source>
        <strain evidence="13">CHS0354</strain>
    </source>
</reference>
<name>A0AAE0SNB0_9BIVA</name>
<evidence type="ECO:0000256" key="1">
    <source>
        <dbReference type="ARBA" id="ARBA00004123"/>
    </source>
</evidence>
<evidence type="ECO:0000256" key="4">
    <source>
        <dbReference type="ARBA" id="ARBA00011685"/>
    </source>
</evidence>
<evidence type="ECO:0000256" key="11">
    <source>
        <dbReference type="ARBA" id="ARBA00025410"/>
    </source>
</evidence>
<dbReference type="GO" id="GO:0016070">
    <property type="term" value="P:RNA metabolic process"/>
    <property type="evidence" value="ECO:0007669"/>
    <property type="project" value="InterPro"/>
</dbReference>
<evidence type="ECO:0000256" key="2">
    <source>
        <dbReference type="ARBA" id="ARBA00004496"/>
    </source>
</evidence>
<reference evidence="13" key="3">
    <citation type="submission" date="2023-05" db="EMBL/GenBank/DDBJ databases">
        <authorList>
            <person name="Smith C.H."/>
        </authorList>
    </citation>
    <scope>NUCLEOTIDE SEQUENCE</scope>
    <source>
        <strain evidence="13">CHS0354</strain>
        <tissue evidence="13">Mantle</tissue>
    </source>
</reference>
<protein>
    <recommendedName>
        <fullName evidence="5">Translin</fullName>
    </recommendedName>
    <alternativeName>
        <fullName evidence="12">Component 3 of promoter of RISC</fullName>
    </alternativeName>
</protein>
<gene>
    <name evidence="13" type="ORF">CHS0354_043186</name>
</gene>